<sequence length="170" mass="18162">MLAARTQTAFGRGLAPRVAPAVVVAPARRTLQVVAAEAQNKKRLPQPVKRAQQAEERRMANKSRKSLIASRIKKVVKLSESLVKNSAGAAEQVPALEGLVAEAYKAIDTAVLKGVIHANTAARRKARVAKWKRQVLISAGLYTPTAEQPGFSFYQRTQAAKAKAAAAAGN</sequence>
<dbReference type="Pfam" id="PF01649">
    <property type="entry name" value="Ribosomal_S20p"/>
    <property type="match status" value="1"/>
</dbReference>
<dbReference type="HAMAP" id="MF_00500">
    <property type="entry name" value="Ribosomal_bS20"/>
    <property type="match status" value="1"/>
</dbReference>
<evidence type="ECO:0000256" key="4">
    <source>
        <dbReference type="ARBA" id="ARBA00022980"/>
    </source>
</evidence>
<evidence type="ECO:0000256" key="3">
    <source>
        <dbReference type="ARBA" id="ARBA00022884"/>
    </source>
</evidence>
<keyword evidence="5" id="KW-0687">Ribonucleoprotein</keyword>
<evidence type="ECO:0000256" key="2">
    <source>
        <dbReference type="ARBA" id="ARBA00022730"/>
    </source>
</evidence>
<dbReference type="InParanoid" id="A0A2V0PL08"/>
<dbReference type="InterPro" id="IPR002583">
    <property type="entry name" value="Ribosomal_bS20"/>
</dbReference>
<evidence type="ECO:0000256" key="1">
    <source>
        <dbReference type="ARBA" id="ARBA00007634"/>
    </source>
</evidence>
<reference evidence="7 8" key="1">
    <citation type="journal article" date="2018" name="Sci. Rep.">
        <title>Raphidocelis subcapitata (=Pseudokirchneriella subcapitata) provides an insight into genome evolution and environmental adaptations in the Sphaeropleales.</title>
        <authorList>
            <person name="Suzuki S."/>
            <person name="Yamaguchi H."/>
            <person name="Nakajima N."/>
            <person name="Kawachi M."/>
        </authorList>
    </citation>
    <scope>NUCLEOTIDE SEQUENCE [LARGE SCALE GENOMIC DNA]</scope>
    <source>
        <strain evidence="7 8">NIES-35</strain>
    </source>
</reference>
<dbReference type="Proteomes" id="UP000247498">
    <property type="component" value="Unassembled WGS sequence"/>
</dbReference>
<dbReference type="Gene3D" id="1.20.58.110">
    <property type="entry name" value="Ribosomal protein S20"/>
    <property type="match status" value="1"/>
</dbReference>
<organism evidence="7 8">
    <name type="scientific">Raphidocelis subcapitata</name>
    <dbReference type="NCBI Taxonomy" id="307507"/>
    <lineage>
        <taxon>Eukaryota</taxon>
        <taxon>Viridiplantae</taxon>
        <taxon>Chlorophyta</taxon>
        <taxon>core chlorophytes</taxon>
        <taxon>Chlorophyceae</taxon>
        <taxon>CS clade</taxon>
        <taxon>Sphaeropleales</taxon>
        <taxon>Selenastraceae</taxon>
        <taxon>Raphidocelis</taxon>
    </lineage>
</organism>
<keyword evidence="4 7" id="KW-0689">Ribosomal protein</keyword>
<dbReference type="SUPFAM" id="SSF46992">
    <property type="entry name" value="Ribosomal protein S20"/>
    <property type="match status" value="1"/>
</dbReference>
<dbReference type="OrthoDB" id="4825at2759"/>
<comment type="similarity">
    <text evidence="1">Belongs to the bacterial ribosomal protein bS20 family.</text>
</comment>
<dbReference type="PANTHER" id="PTHR33398:SF1">
    <property type="entry name" value="SMALL RIBOSOMAL SUBUNIT PROTEIN BS20C"/>
    <property type="match status" value="1"/>
</dbReference>
<keyword evidence="8" id="KW-1185">Reference proteome</keyword>
<name>A0A2V0PL08_9CHLO</name>
<keyword evidence="2" id="KW-0699">rRNA-binding</keyword>
<dbReference type="GO" id="GO:0003735">
    <property type="term" value="F:structural constituent of ribosome"/>
    <property type="evidence" value="ECO:0007669"/>
    <property type="project" value="InterPro"/>
</dbReference>
<evidence type="ECO:0000256" key="5">
    <source>
        <dbReference type="ARBA" id="ARBA00023274"/>
    </source>
</evidence>
<dbReference type="InterPro" id="IPR036510">
    <property type="entry name" value="Ribosomal_bS20_sf"/>
</dbReference>
<dbReference type="EMBL" id="BDRX01000231">
    <property type="protein sequence ID" value="GBG00479.1"/>
    <property type="molecule type" value="Genomic_DNA"/>
</dbReference>
<gene>
    <name evidence="7" type="ORF">Rsub_13236</name>
</gene>
<dbReference type="AlphaFoldDB" id="A0A2V0PL08"/>
<dbReference type="STRING" id="307507.A0A2V0PL08"/>
<evidence type="ECO:0000313" key="8">
    <source>
        <dbReference type="Proteomes" id="UP000247498"/>
    </source>
</evidence>
<dbReference type="FunCoup" id="A0A2V0PL08">
    <property type="interactions" value="574"/>
</dbReference>
<evidence type="ECO:0000313" key="7">
    <source>
        <dbReference type="EMBL" id="GBG00479.1"/>
    </source>
</evidence>
<proteinExistence type="inferred from homology"/>
<keyword evidence="3" id="KW-0694">RNA-binding</keyword>
<protein>
    <submittedName>
        <fullName evidence="7">30S ribosomal protein chloroplastic</fullName>
    </submittedName>
</protein>
<dbReference type="PANTHER" id="PTHR33398">
    <property type="entry name" value="30S RIBOSOMAL PROTEIN S20"/>
    <property type="match status" value="1"/>
</dbReference>
<evidence type="ECO:0000256" key="6">
    <source>
        <dbReference type="SAM" id="MobiDB-lite"/>
    </source>
</evidence>
<dbReference type="GO" id="GO:0070181">
    <property type="term" value="F:small ribosomal subunit rRNA binding"/>
    <property type="evidence" value="ECO:0007669"/>
    <property type="project" value="TreeGrafter"/>
</dbReference>
<dbReference type="GO" id="GO:0015935">
    <property type="term" value="C:small ribosomal subunit"/>
    <property type="evidence" value="ECO:0007669"/>
    <property type="project" value="TreeGrafter"/>
</dbReference>
<comment type="caution">
    <text evidence="7">The sequence shown here is derived from an EMBL/GenBank/DDBJ whole genome shotgun (WGS) entry which is preliminary data.</text>
</comment>
<feature type="region of interest" description="Disordered" evidence="6">
    <location>
        <begin position="42"/>
        <end position="63"/>
    </location>
</feature>
<dbReference type="NCBIfam" id="TIGR00029">
    <property type="entry name" value="S20"/>
    <property type="match status" value="1"/>
</dbReference>
<accession>A0A2V0PL08</accession>
<dbReference type="GO" id="GO:0006412">
    <property type="term" value="P:translation"/>
    <property type="evidence" value="ECO:0007669"/>
    <property type="project" value="InterPro"/>
</dbReference>